<feature type="transmembrane region" description="Helical" evidence="1">
    <location>
        <begin position="427"/>
        <end position="446"/>
    </location>
</feature>
<feature type="transmembrane region" description="Helical" evidence="1">
    <location>
        <begin position="402"/>
        <end position="421"/>
    </location>
</feature>
<feature type="transmembrane region" description="Helical" evidence="1">
    <location>
        <begin position="377"/>
        <end position="395"/>
    </location>
</feature>
<accession>A0ABU5DUX7</accession>
<reference evidence="2 3" key="1">
    <citation type="journal article" date="2013" name="Antonie Van Leeuwenhoek">
        <title>Dongia rigui sp. nov., isolated from freshwater of a large wetland in Korea.</title>
        <authorList>
            <person name="Baik K.S."/>
            <person name="Hwang Y.M."/>
            <person name="Choi J.S."/>
            <person name="Kwon J."/>
            <person name="Seong C.N."/>
        </authorList>
    </citation>
    <scope>NUCLEOTIDE SEQUENCE [LARGE SCALE GENOMIC DNA]</scope>
    <source>
        <strain evidence="2 3">04SU4-P</strain>
    </source>
</reference>
<dbReference type="NCBIfam" id="NF008712">
    <property type="entry name" value="PRK11715.1-1"/>
    <property type="match status" value="1"/>
</dbReference>
<keyword evidence="1" id="KW-0812">Transmembrane</keyword>
<dbReference type="RefSeq" id="WP_320499477.1">
    <property type="nucleotide sequence ID" value="NZ_JAXCLX010000001.1"/>
</dbReference>
<evidence type="ECO:0000313" key="2">
    <source>
        <dbReference type="EMBL" id="MDY0871110.1"/>
    </source>
</evidence>
<name>A0ABU5DUX7_9PROT</name>
<keyword evidence="3" id="KW-1185">Reference proteome</keyword>
<evidence type="ECO:0000256" key="1">
    <source>
        <dbReference type="SAM" id="Phobius"/>
    </source>
</evidence>
<feature type="transmembrane region" description="Helical" evidence="1">
    <location>
        <begin position="325"/>
        <end position="343"/>
    </location>
</feature>
<keyword evidence="1" id="KW-1133">Transmembrane helix</keyword>
<proteinExistence type="predicted"/>
<organism evidence="2 3">
    <name type="scientific">Dongia rigui</name>
    <dbReference type="NCBI Taxonomy" id="940149"/>
    <lineage>
        <taxon>Bacteria</taxon>
        <taxon>Pseudomonadati</taxon>
        <taxon>Pseudomonadota</taxon>
        <taxon>Alphaproteobacteria</taxon>
        <taxon>Rhodospirillales</taxon>
        <taxon>Dongiaceae</taxon>
        <taxon>Dongia</taxon>
    </lineage>
</organism>
<dbReference type="Proteomes" id="UP001271769">
    <property type="component" value="Unassembled WGS sequence"/>
</dbReference>
<dbReference type="PIRSF" id="PIRSF004548">
    <property type="entry name" value="CreD"/>
    <property type="match status" value="1"/>
</dbReference>
<comment type="caution">
    <text evidence="2">The sequence shown here is derived from an EMBL/GenBank/DDBJ whole genome shotgun (WGS) entry which is preliminary data.</text>
</comment>
<feature type="transmembrane region" description="Helical" evidence="1">
    <location>
        <begin position="35"/>
        <end position="56"/>
    </location>
</feature>
<dbReference type="PANTHER" id="PTHR30092:SF0">
    <property type="entry name" value="INNER MEMBRANE PROTEIN CRED"/>
    <property type="match status" value="1"/>
</dbReference>
<dbReference type="PANTHER" id="PTHR30092">
    <property type="entry name" value="INNER MEMBRANE PROTEIN CRED"/>
    <property type="match status" value="1"/>
</dbReference>
<evidence type="ECO:0000313" key="3">
    <source>
        <dbReference type="Proteomes" id="UP001271769"/>
    </source>
</evidence>
<feature type="transmembrane region" description="Helical" evidence="1">
    <location>
        <begin position="350"/>
        <end position="371"/>
    </location>
</feature>
<sequence>MTDSTFADQPPEPISAPNPWARRWRGSGFEAAKRILFLSLLILAMMIPLGMVEGVVQERAQRKLDVIAEVGEQWGPLQAVSAPVLVIPYDTMEMRPKADGTELLTRIRHYATFLPAANHIVAKTKVEKRHKSIYEVLVYGADLTINGHFEAPDFTRWNVSPDQIYWNEASLAILLPGARALRSIDLSVDGKAQKVDAGLLPQHPRGQGLRADLDLGAGKPFDYSIKLALNGRDSLSIWPLGGQSEIDLSSDWPHPNFIGSPLPASREITKDGFSGHWSINHLATGIPLAWRDGEFSLDTAGMNVVGVALTEPGDVHQQTDRIVKYGMLVVALTFGTIFLMGLLKRDRVHLVQYLLIGAAISLFYLLLLSLAEQMSFGGAYLIASLVDIAIVATYAGATIRRFIGLLTGLILAALHGYMYVLLQMESYALLSGTIGLLLILVLTMVATRKVDWYAIGEDAAARA</sequence>
<gene>
    <name evidence="2" type="primary">creD</name>
    <name evidence="2" type="ORF">SMD31_04225</name>
</gene>
<dbReference type="InterPro" id="IPR010364">
    <property type="entry name" value="Uncharacterised_IM_CreD"/>
</dbReference>
<dbReference type="Pfam" id="PF06123">
    <property type="entry name" value="CreD"/>
    <property type="match status" value="1"/>
</dbReference>
<dbReference type="EMBL" id="JAXCLX010000001">
    <property type="protein sequence ID" value="MDY0871110.1"/>
    <property type="molecule type" value="Genomic_DNA"/>
</dbReference>
<protein>
    <submittedName>
        <fullName evidence="2">Cell envelope integrity protein CreD</fullName>
    </submittedName>
</protein>
<keyword evidence="1" id="KW-0472">Membrane</keyword>